<gene>
    <name evidence="1" type="ORF">AZE42_13201</name>
</gene>
<dbReference type="Proteomes" id="UP000183567">
    <property type="component" value="Unassembled WGS sequence"/>
</dbReference>
<proteinExistence type="predicted"/>
<evidence type="ECO:0000313" key="2">
    <source>
        <dbReference type="Proteomes" id="UP000183567"/>
    </source>
</evidence>
<organism evidence="1 2">
    <name type="scientific">Rhizopogon vesiculosus</name>
    <dbReference type="NCBI Taxonomy" id="180088"/>
    <lineage>
        <taxon>Eukaryota</taxon>
        <taxon>Fungi</taxon>
        <taxon>Dikarya</taxon>
        <taxon>Basidiomycota</taxon>
        <taxon>Agaricomycotina</taxon>
        <taxon>Agaricomycetes</taxon>
        <taxon>Agaricomycetidae</taxon>
        <taxon>Boletales</taxon>
        <taxon>Suillineae</taxon>
        <taxon>Rhizopogonaceae</taxon>
        <taxon>Rhizopogon</taxon>
    </lineage>
</organism>
<protein>
    <submittedName>
        <fullName evidence="1">Uncharacterized protein</fullName>
    </submittedName>
</protein>
<name>A0A1J8PG17_9AGAM</name>
<sequence>MSRSVEDCLVPVLPRQEPELDPMEVVEEFGQQMYNLIPPFSNDEYDAPLNPGGQQE</sequence>
<dbReference type="EMBL" id="LVVM01006497">
    <property type="protein sequence ID" value="OJA07941.1"/>
    <property type="molecule type" value="Genomic_DNA"/>
</dbReference>
<comment type="caution">
    <text evidence="1">The sequence shown here is derived from an EMBL/GenBank/DDBJ whole genome shotgun (WGS) entry which is preliminary data.</text>
</comment>
<keyword evidence="2" id="KW-1185">Reference proteome</keyword>
<accession>A0A1J8PG17</accession>
<reference evidence="1 2" key="1">
    <citation type="submission" date="2016-03" db="EMBL/GenBank/DDBJ databases">
        <title>Comparative genomics of the ectomycorrhizal sister species Rhizopogon vinicolor and Rhizopogon vesiculosus (Basidiomycota: Boletales) reveals a divergence of the mating type B locus.</title>
        <authorList>
            <person name="Mujic A.B."/>
            <person name="Kuo A."/>
            <person name="Tritt A."/>
            <person name="Lipzen A."/>
            <person name="Chen C."/>
            <person name="Johnson J."/>
            <person name="Sharma A."/>
            <person name="Barry K."/>
            <person name="Grigoriev I.V."/>
            <person name="Spatafora J.W."/>
        </authorList>
    </citation>
    <scope>NUCLEOTIDE SEQUENCE [LARGE SCALE GENOMIC DNA]</scope>
    <source>
        <strain evidence="1 2">AM-OR11-056</strain>
    </source>
</reference>
<evidence type="ECO:0000313" key="1">
    <source>
        <dbReference type="EMBL" id="OJA07941.1"/>
    </source>
</evidence>
<dbReference type="AlphaFoldDB" id="A0A1J8PG17"/>
<feature type="non-terminal residue" evidence="1">
    <location>
        <position position="56"/>
    </location>
</feature>